<name>A0ACB9QMC8_9MYRT</name>
<gene>
    <name evidence="1" type="ORF">MLD38_023013</name>
</gene>
<evidence type="ECO:0000313" key="1">
    <source>
        <dbReference type="EMBL" id="KAI4367254.1"/>
    </source>
</evidence>
<reference evidence="2" key="1">
    <citation type="journal article" date="2023" name="Front. Plant Sci.">
        <title>Chromosomal-level genome assembly of Melastoma candidum provides insights into trichome evolution.</title>
        <authorList>
            <person name="Zhong Y."/>
            <person name="Wu W."/>
            <person name="Sun C."/>
            <person name="Zou P."/>
            <person name="Liu Y."/>
            <person name="Dai S."/>
            <person name="Zhou R."/>
        </authorList>
    </citation>
    <scope>NUCLEOTIDE SEQUENCE [LARGE SCALE GENOMIC DNA]</scope>
</reference>
<protein>
    <submittedName>
        <fullName evidence="1">Uncharacterized protein</fullName>
    </submittedName>
</protein>
<keyword evidence="2" id="KW-1185">Reference proteome</keyword>
<organism evidence="1 2">
    <name type="scientific">Melastoma candidum</name>
    <dbReference type="NCBI Taxonomy" id="119954"/>
    <lineage>
        <taxon>Eukaryota</taxon>
        <taxon>Viridiplantae</taxon>
        <taxon>Streptophyta</taxon>
        <taxon>Embryophyta</taxon>
        <taxon>Tracheophyta</taxon>
        <taxon>Spermatophyta</taxon>
        <taxon>Magnoliopsida</taxon>
        <taxon>eudicotyledons</taxon>
        <taxon>Gunneridae</taxon>
        <taxon>Pentapetalae</taxon>
        <taxon>rosids</taxon>
        <taxon>malvids</taxon>
        <taxon>Myrtales</taxon>
        <taxon>Melastomataceae</taxon>
        <taxon>Melastomatoideae</taxon>
        <taxon>Melastomateae</taxon>
        <taxon>Melastoma</taxon>
    </lineage>
</organism>
<proteinExistence type="predicted"/>
<dbReference type="EMBL" id="CM042885">
    <property type="protein sequence ID" value="KAI4367254.1"/>
    <property type="molecule type" value="Genomic_DNA"/>
</dbReference>
<accession>A0ACB9QMC8</accession>
<evidence type="ECO:0000313" key="2">
    <source>
        <dbReference type="Proteomes" id="UP001057402"/>
    </source>
</evidence>
<sequence length="1849" mass="200555">MEAEEDDSSRELPQPATVVDSCRQEGACEGGVEFSAVSPVRDEPVIGTRVRGADMTVAEVGFGCGNDIEMREGEGTVDVGGSGEFHEDAGGGDEIDVEEDKMGGNVGGRGQFRVGVERVCEGAADDVELLESADVTEAVAGDTDVTTVAELEGIRSGGGYDDGNGIEMKEDVVEGGELIGPVVGICDEAVENAELMESARIEEANVVVVDGTEGEEDGGVGGDREEVIGDGGIDSEMVVESQGAVVASDVDDSGVSKEEDVSAMVIEEDRSGLAAVVKEKEEEALVDVGFCDVRMDEKVIDTDKTENTGIRELLPNVESTSGAVVFAVTESEIADSKADICLTESERVTMTGGDGESNAVVGMVDEIPLGGKDIGVMDAGINAVANVAAETNERETVDPIMVREEKGQDDVTIKADETNGIGNMDIIEGTDRKELTDVRAQIDVVTDEKEWEDYATGVRGKMSDDATNEADETNGMENMDFIEGTNKEAGYVVAEIDVEADEKEQADAATGVRGMLSDDATFEADETNGMENMDRTEVADTKARGDVRAKIEVEAADEKEQDEAAAGAVDKSPDDVTIEADEKNGMSNMDSTEDGDRQGIGDVGGVIDVEADDAEEDNILEDREMDDVVGETEVTDHEDKPEETDATGDTDIAEDEMEKAGLRRANVVLNRKGGKRGGRASSRKKLEEDVCFICFDGGDLVLCDRRGCPKVYHPSCVNRDEAFFQTKGQWNCGWHLCSSCKKNAHYLCYTCTFSLCKGCVKDSTIYVVRGNKGFCDICMRTVRMIENVIQGDNSMDQADFDDKTSWEYLFKDYYMDLKGKLSISAAEIEGAKNPWKGADSLKQDFQDDAYDEVLGSDDSAGQSEGSLPKKRKAGKRVKSQIKERKLPRRSNRVNVTDLSRTDDGVQWATKELLDFVMHMKDGDGSVLSQFNVQELLLEYIKTNKLRDPRKKSQIICDSRLQSLFGKPRVGHFEMLKLLESHFLIKDDVGDLQEGVVDVDVNQTDADRDTDISRKAGKQKKRKTRKRGDDRVLQSNFDDYAAIDVHNITLIYLRRSLVEDLLEYTETFDDKVIGSFVRIRIPGNNPKQEMYRLVPIIGTSKVSKPYKVGKKFTDYVLEIQNLGKPETIQIDIISNQEFTQDECLRLRQSIKYGVTNRLTVGDIQEKAIALQEVRVKDWLDAEVVRLSHLRDRASEKGHQKELRECVEKLQLLKTPQERQRRLNEVPEIHADPKMDPDNESDDDEDFPIRGRSNSSGGGKSREPISPSKGVSSLNDSWSGLRTHSSGNRELTRSMSSKGIENWSDDGIRAVGDGVNQNMYMQPRERELSSEVGAGITNARLKIEASSKVAPETTVSLAAGALESADKVNESEKIWHYKDPSGKIQGPFSVVQLRKWNDTGYFPVDLKIWRASETKDDSLLLSDALKGKFLRPKSVVTAPAVQSQYSSLLYGANQNLMTQKSEPIGSHIVHKVPPSVEIPKISTSRWSSGTNLLSPTPYQTSPSIIKGPVDEGKWSSAMAIANSSVAAPSSIPSLANTGGITGADFLHNVSTVLSQDPNMLMNAASALLAQSQSALPVQQRSNVEVHVQNAQPSDIRNPGSTFQNLVQAVQSHAAPVQGWGSVPAPPEPNGSAPSQRSGQWGEPPVQNPASYATPSSGGAYSNHWRPNSGDQSNLQSVAAPSTIWGINNATNVFGAVPAANSQQQPKPNTNWMQAPRNMGWAGSAPGNSNINWSGNASAGIPGQGRPQGSGSMPGWNVPPTQAPPAQNSSFGWSGPGNRGGWMGDKNHSDGRHRERGDTGYGGGRPWNRQSSFGAGGDGGRDQGLCWFQDEYGNCRRGASCKFRHGSGNSGT</sequence>
<dbReference type="Proteomes" id="UP001057402">
    <property type="component" value="Chromosome 6"/>
</dbReference>
<comment type="caution">
    <text evidence="1">The sequence shown here is derived from an EMBL/GenBank/DDBJ whole genome shotgun (WGS) entry which is preliminary data.</text>
</comment>